<organism evidence="2">
    <name type="scientific">Ursus maritimus</name>
    <name type="common">Polar bear</name>
    <name type="synonym">Thalarctos maritimus</name>
    <dbReference type="NCBI Taxonomy" id="29073"/>
    <lineage>
        <taxon>Eukaryota</taxon>
        <taxon>Metazoa</taxon>
        <taxon>Chordata</taxon>
        <taxon>Craniata</taxon>
        <taxon>Vertebrata</taxon>
        <taxon>Euteleostomi</taxon>
        <taxon>Mammalia</taxon>
        <taxon>Eutheria</taxon>
        <taxon>Laurasiatheria</taxon>
        <taxon>Carnivora</taxon>
        <taxon>Caniformia</taxon>
        <taxon>Ursidae</taxon>
        <taxon>Ursus</taxon>
    </lineage>
</organism>
<keyword evidence="1" id="KW-0472">Membrane</keyword>
<accession>A0A452UPD0</accession>
<feature type="transmembrane region" description="Helical" evidence="1">
    <location>
        <begin position="33"/>
        <end position="58"/>
    </location>
</feature>
<name>A0A452UPD0_URSMA</name>
<feature type="transmembrane region" description="Helical" evidence="1">
    <location>
        <begin position="70"/>
        <end position="91"/>
    </location>
</feature>
<sequence length="93" mass="10662">MHLIWVPFHNIRLLQQSIISKAYQVFMKFWGMFYLLLSISLSPSSLICSSVASNLLLISSSVFLISFTEFFISNSFFFIFSISLLSLANILHC</sequence>
<keyword evidence="1" id="KW-0812">Transmembrane</keyword>
<evidence type="ECO:0000313" key="2">
    <source>
        <dbReference type="Ensembl" id="ENSUMAP00000022892"/>
    </source>
</evidence>
<dbReference type="Ensembl" id="ENSUMAT00000027136.1">
    <property type="protein sequence ID" value="ENSUMAP00000022892.1"/>
    <property type="gene ID" value="ENSUMAG00000016718.1"/>
</dbReference>
<keyword evidence="1" id="KW-1133">Transmembrane helix</keyword>
<dbReference type="AlphaFoldDB" id="A0A452UPD0"/>
<proteinExistence type="predicted"/>
<reference evidence="2" key="1">
    <citation type="submission" date="2019-03" db="UniProtKB">
        <authorList>
            <consortium name="Ensembl"/>
        </authorList>
    </citation>
    <scope>IDENTIFICATION</scope>
</reference>
<protein>
    <submittedName>
        <fullName evidence="2">Uncharacterized protein</fullName>
    </submittedName>
</protein>
<evidence type="ECO:0000256" key="1">
    <source>
        <dbReference type="SAM" id="Phobius"/>
    </source>
</evidence>